<dbReference type="Pfam" id="PF03184">
    <property type="entry name" value="DDE_1"/>
    <property type="match status" value="1"/>
</dbReference>
<dbReference type="EMBL" id="FR824115">
    <property type="protein sequence ID" value="CCA19380.1"/>
    <property type="molecule type" value="Genomic_DNA"/>
</dbReference>
<evidence type="ECO:0000313" key="2">
    <source>
        <dbReference type="EMBL" id="CCA19380.1"/>
    </source>
</evidence>
<reference evidence="2" key="1">
    <citation type="journal article" date="2011" name="PLoS Biol.">
        <title>Gene gain and loss during evolution of obligate parasitism in the white rust pathogen of Arabidopsis thaliana.</title>
        <authorList>
            <person name="Kemen E."/>
            <person name="Gardiner A."/>
            <person name="Schultz-Larsen T."/>
            <person name="Kemen A.C."/>
            <person name="Balmuth A.L."/>
            <person name="Robert-Seilaniantz A."/>
            <person name="Bailey K."/>
            <person name="Holub E."/>
            <person name="Studholme D.J."/>
            <person name="Maclean D."/>
            <person name="Jones J.D."/>
        </authorList>
    </citation>
    <scope>NUCLEOTIDE SEQUENCE</scope>
</reference>
<name>F0WDV2_9STRA</name>
<reference evidence="2" key="2">
    <citation type="submission" date="2011-02" db="EMBL/GenBank/DDBJ databases">
        <authorList>
            <person name="MacLean D."/>
        </authorList>
    </citation>
    <scope>NUCLEOTIDE SEQUENCE</scope>
</reference>
<dbReference type="AlphaFoldDB" id="F0WDV2"/>
<proteinExistence type="predicted"/>
<gene>
    <name evidence="2" type="primary">AlNc14C70G4821</name>
    <name evidence="2" type="ORF">ALNC14_055230</name>
</gene>
<accession>F0WDV2</accession>
<feature type="domain" description="DDE-1" evidence="1">
    <location>
        <begin position="6"/>
        <end position="69"/>
    </location>
</feature>
<protein>
    <submittedName>
        <fullName evidence="2">AlNc14C70G4821 protein</fullName>
    </submittedName>
</protein>
<dbReference type="InterPro" id="IPR004875">
    <property type="entry name" value="DDE_SF_endonuclease_dom"/>
</dbReference>
<dbReference type="GO" id="GO:0003676">
    <property type="term" value="F:nucleic acid binding"/>
    <property type="evidence" value="ECO:0007669"/>
    <property type="project" value="InterPro"/>
</dbReference>
<sequence>MNEQIRITGRRILLLVDNISSHRMDESLSNVKLQMLPPNTTVFLQPQDAGITSSFKAQIAKIQHRHIVDHFDNLLERLPAIPERCSLFLQKKSVITKNSFAASP</sequence>
<evidence type="ECO:0000259" key="1">
    <source>
        <dbReference type="Pfam" id="PF03184"/>
    </source>
</evidence>
<organism evidence="2">
    <name type="scientific">Albugo laibachii Nc14</name>
    <dbReference type="NCBI Taxonomy" id="890382"/>
    <lineage>
        <taxon>Eukaryota</taxon>
        <taxon>Sar</taxon>
        <taxon>Stramenopiles</taxon>
        <taxon>Oomycota</taxon>
        <taxon>Peronosporomycetes</taxon>
        <taxon>Albuginales</taxon>
        <taxon>Albuginaceae</taxon>
        <taxon>Albugo</taxon>
    </lineage>
</organism>
<dbReference type="HOGENOM" id="CLU_088458_3_0_1"/>